<name>A0AAD7YMD1_MYTSE</name>
<dbReference type="PANTHER" id="PTHR13136">
    <property type="entry name" value="TESTIS DEVELOPMENT PROTEIN PRTD"/>
    <property type="match status" value="1"/>
</dbReference>
<evidence type="ECO:0000256" key="1">
    <source>
        <dbReference type="SAM" id="MobiDB-lite"/>
    </source>
</evidence>
<protein>
    <recommendedName>
        <fullName evidence="4">KAT8 regulatory NSL complex subunit 3</fullName>
    </recommendedName>
</protein>
<dbReference type="InterPro" id="IPR029058">
    <property type="entry name" value="AB_hydrolase_fold"/>
</dbReference>
<feature type="region of interest" description="Disordered" evidence="1">
    <location>
        <begin position="1"/>
        <end position="30"/>
    </location>
</feature>
<proteinExistence type="predicted"/>
<feature type="region of interest" description="Disordered" evidence="1">
    <location>
        <begin position="89"/>
        <end position="119"/>
    </location>
</feature>
<feature type="compositionally biased region" description="Acidic residues" evidence="1">
    <location>
        <begin position="110"/>
        <end position="119"/>
    </location>
</feature>
<reference evidence="2" key="1">
    <citation type="submission" date="2023-03" db="EMBL/GenBank/DDBJ databases">
        <title>Chromosome-level genomes of two armyworms, Mythimna separata and Mythimna loreyi, provide insights into the biosynthesis and reception of sex pheromones.</title>
        <authorList>
            <person name="Zhao H."/>
        </authorList>
    </citation>
    <scope>NUCLEOTIDE SEQUENCE</scope>
    <source>
        <strain evidence="2">BeijingLab</strain>
        <tissue evidence="2">Pupa</tissue>
    </source>
</reference>
<evidence type="ECO:0008006" key="4">
    <source>
        <dbReference type="Google" id="ProtNLM"/>
    </source>
</evidence>
<dbReference type="Proteomes" id="UP001231518">
    <property type="component" value="Chromosome 3"/>
</dbReference>
<dbReference type="EMBL" id="JARGEI010000014">
    <property type="protein sequence ID" value="KAJ8720470.1"/>
    <property type="molecule type" value="Genomic_DNA"/>
</dbReference>
<feature type="compositionally biased region" description="Pro residues" evidence="1">
    <location>
        <begin position="98"/>
        <end position="107"/>
    </location>
</feature>
<evidence type="ECO:0000313" key="3">
    <source>
        <dbReference type="Proteomes" id="UP001231518"/>
    </source>
</evidence>
<gene>
    <name evidence="2" type="ORF">PYW07_012513</name>
</gene>
<dbReference type="PANTHER" id="PTHR13136:SF11">
    <property type="entry name" value="TESTIS-EXPRESSED PROTEIN 30"/>
    <property type="match status" value="1"/>
</dbReference>
<accession>A0AAD7YMD1</accession>
<sequence>MVMATGSVCQQLTGSEQSHEMDEAEQASAEATALHERLVAYVHALAGAHEQRSGVWVEHSYARARGAPHAPAATVRVLLAPCVPAERADVDVEREDPPPPALPAPAPEPEHDDSDAEPADDWEARVTALAPSAVHLRLAEQALDTLRRMRLERLAGGGAGDDAAARSAARRLRLALAGAAAHAGAHAQRPAAWLHATLHAYMPAHVRRQYGALLGWLARAAPRLAARLAGAAVPAARSPLARVGRSLGAEARPWLVWVGCGRGRLDARWARRLGALLHTRVLGAGGGAAATPEAWCAAVAGSVRAALADTLAEAGSRPVILGGIGAGAALVTALAGGAAGVRGLLLLAPPLLTAEGARDTPDDALADVRLPMLVVAGTGAAASWRGAARELARARPDVRRVLELCGADDALRLPAHLQRRLRLPQHALDAAVAEECARWAIETATHGGDEAPARERRRRDARVERVLRVDDEEEYAHLPAAARGPLAAPDSRPDKLTESVAEPAGRRGAAPLEASSSLALGSGRVVSRGSGATPLALLPPRRRVEPSEAPALAAADIMRLPIVFADDEAALEEPAASPLTVTSGSRYTRVIVASRGGPLGPGRARVRPGGERPGGGVRPTRPVLLRRGLRLLPRADRPH</sequence>
<dbReference type="InterPro" id="IPR026555">
    <property type="entry name" value="NSL3/Tex30"/>
</dbReference>
<keyword evidence="3" id="KW-1185">Reference proteome</keyword>
<evidence type="ECO:0000313" key="2">
    <source>
        <dbReference type="EMBL" id="KAJ8720470.1"/>
    </source>
</evidence>
<feature type="compositionally biased region" description="Low complexity" evidence="1">
    <location>
        <begin position="478"/>
        <end position="489"/>
    </location>
</feature>
<organism evidence="2 3">
    <name type="scientific">Mythimna separata</name>
    <name type="common">Oriental armyworm</name>
    <name type="synonym">Pseudaletia separata</name>
    <dbReference type="NCBI Taxonomy" id="271217"/>
    <lineage>
        <taxon>Eukaryota</taxon>
        <taxon>Metazoa</taxon>
        <taxon>Ecdysozoa</taxon>
        <taxon>Arthropoda</taxon>
        <taxon>Hexapoda</taxon>
        <taxon>Insecta</taxon>
        <taxon>Pterygota</taxon>
        <taxon>Neoptera</taxon>
        <taxon>Endopterygota</taxon>
        <taxon>Lepidoptera</taxon>
        <taxon>Glossata</taxon>
        <taxon>Ditrysia</taxon>
        <taxon>Noctuoidea</taxon>
        <taxon>Noctuidae</taxon>
        <taxon>Noctuinae</taxon>
        <taxon>Hadenini</taxon>
        <taxon>Mythimna</taxon>
    </lineage>
</organism>
<comment type="caution">
    <text evidence="2">The sequence shown here is derived from an EMBL/GenBank/DDBJ whole genome shotgun (WGS) entry which is preliminary data.</text>
</comment>
<dbReference type="SUPFAM" id="SSF53474">
    <property type="entry name" value="alpha/beta-Hydrolases"/>
    <property type="match status" value="1"/>
</dbReference>
<feature type="region of interest" description="Disordered" evidence="1">
    <location>
        <begin position="478"/>
        <end position="515"/>
    </location>
</feature>
<feature type="region of interest" description="Disordered" evidence="1">
    <location>
        <begin position="598"/>
        <end position="621"/>
    </location>
</feature>
<feature type="compositionally biased region" description="Polar residues" evidence="1">
    <location>
        <begin position="7"/>
        <end position="16"/>
    </location>
</feature>
<dbReference type="AlphaFoldDB" id="A0AAD7YMD1"/>